<name>A0A2G9I9W5_9LAMI</name>
<evidence type="ECO:0000313" key="1">
    <source>
        <dbReference type="EMBL" id="PIN26539.1"/>
    </source>
</evidence>
<sequence length="130" mass="14525">MKGIEESHERLTEGAALKIWDCGSPLYDSYEVVAVSHLIEKNFMIFPNYNLSGSKELEADNQIFHSSSSSSERSAVAEEAVSSINGGKSSVFSFLKRKKTDGQRKENKAKKQKVCGISKFFACKINPWKK</sequence>
<proteinExistence type="predicted"/>
<reference evidence="2" key="1">
    <citation type="journal article" date="2018" name="Gigascience">
        <title>Genome assembly of the Pink Ipe (Handroanthus impetiginosus, Bignoniaceae), a highly valued, ecologically keystone Neotropical timber forest tree.</title>
        <authorList>
            <person name="Silva-Junior O.B."/>
            <person name="Grattapaglia D."/>
            <person name="Novaes E."/>
            <person name="Collevatti R.G."/>
        </authorList>
    </citation>
    <scope>NUCLEOTIDE SEQUENCE [LARGE SCALE GENOMIC DNA]</scope>
    <source>
        <strain evidence="2">cv. UFG-1</strain>
    </source>
</reference>
<gene>
    <name evidence="1" type="ORF">CDL12_00709</name>
</gene>
<keyword evidence="2" id="KW-1185">Reference proteome</keyword>
<dbReference type="EMBL" id="NKXS01000078">
    <property type="protein sequence ID" value="PIN26539.1"/>
    <property type="molecule type" value="Genomic_DNA"/>
</dbReference>
<comment type="caution">
    <text evidence="1">The sequence shown here is derived from an EMBL/GenBank/DDBJ whole genome shotgun (WGS) entry which is preliminary data.</text>
</comment>
<dbReference type="PANTHER" id="PTHR33978:SF18">
    <property type="entry name" value="OS01G0656300 PROTEIN"/>
    <property type="match status" value="1"/>
</dbReference>
<dbReference type="PANTHER" id="PTHR33978">
    <property type="entry name" value="SERINE/THREONINE-KINASE"/>
    <property type="match status" value="1"/>
</dbReference>
<dbReference type="Proteomes" id="UP000231279">
    <property type="component" value="Unassembled WGS sequence"/>
</dbReference>
<organism evidence="1 2">
    <name type="scientific">Handroanthus impetiginosus</name>
    <dbReference type="NCBI Taxonomy" id="429701"/>
    <lineage>
        <taxon>Eukaryota</taxon>
        <taxon>Viridiplantae</taxon>
        <taxon>Streptophyta</taxon>
        <taxon>Embryophyta</taxon>
        <taxon>Tracheophyta</taxon>
        <taxon>Spermatophyta</taxon>
        <taxon>Magnoliopsida</taxon>
        <taxon>eudicotyledons</taxon>
        <taxon>Gunneridae</taxon>
        <taxon>Pentapetalae</taxon>
        <taxon>asterids</taxon>
        <taxon>lamiids</taxon>
        <taxon>Lamiales</taxon>
        <taxon>Bignoniaceae</taxon>
        <taxon>Crescentiina</taxon>
        <taxon>Tabebuia alliance</taxon>
        <taxon>Handroanthus</taxon>
    </lineage>
</organism>
<accession>A0A2G9I9W5</accession>
<dbReference type="OrthoDB" id="690771at2759"/>
<protein>
    <submittedName>
        <fullName evidence="1">Uncharacterized protein</fullName>
    </submittedName>
</protein>
<evidence type="ECO:0000313" key="2">
    <source>
        <dbReference type="Proteomes" id="UP000231279"/>
    </source>
</evidence>
<dbReference type="AlphaFoldDB" id="A0A2G9I9W5"/>